<feature type="region of interest" description="Disordered" evidence="1">
    <location>
        <begin position="184"/>
        <end position="225"/>
    </location>
</feature>
<feature type="compositionally biased region" description="Polar residues" evidence="1">
    <location>
        <begin position="22"/>
        <end position="48"/>
    </location>
</feature>
<keyword evidence="4" id="KW-1185">Reference proteome</keyword>
<feature type="compositionally biased region" description="Basic and acidic residues" evidence="1">
    <location>
        <begin position="456"/>
        <end position="482"/>
    </location>
</feature>
<reference evidence="2" key="1">
    <citation type="journal article" date="2010" name="Science">
        <title>Plasticity of animal genome architecture unmasked by rapid evolution of a pelagic tunicate.</title>
        <authorList>
            <person name="Denoeud F."/>
            <person name="Henriet S."/>
            <person name="Mungpakdee S."/>
            <person name="Aury J.M."/>
            <person name="Da Silva C."/>
            <person name="Brinkmann H."/>
            <person name="Mikhaleva J."/>
            <person name="Olsen L.C."/>
            <person name="Jubin C."/>
            <person name="Canestro C."/>
            <person name="Bouquet J.M."/>
            <person name="Danks G."/>
            <person name="Poulain J."/>
            <person name="Campsteijn C."/>
            <person name="Adamski M."/>
            <person name="Cross I."/>
            <person name="Yadetie F."/>
            <person name="Muffato M."/>
            <person name="Louis A."/>
            <person name="Butcher S."/>
            <person name="Tsagkogeorga G."/>
            <person name="Konrad A."/>
            <person name="Singh S."/>
            <person name="Jensen M.F."/>
            <person name="Cong E.H."/>
            <person name="Eikeseth-Otteraa H."/>
            <person name="Noel B."/>
            <person name="Anthouard V."/>
            <person name="Porcel B.M."/>
            <person name="Kachouri-Lafond R."/>
            <person name="Nishino A."/>
            <person name="Ugolini M."/>
            <person name="Chourrout P."/>
            <person name="Nishida H."/>
            <person name="Aasland R."/>
            <person name="Huzurbazar S."/>
            <person name="Westhof E."/>
            <person name="Delsuc F."/>
            <person name="Lehrach H."/>
            <person name="Reinhardt R."/>
            <person name="Weissenbach J."/>
            <person name="Roy S.W."/>
            <person name="Artiguenave F."/>
            <person name="Postlethwait J.H."/>
            <person name="Manak J.R."/>
            <person name="Thompson E.M."/>
            <person name="Jaillon O."/>
            <person name="Du Pasquier L."/>
            <person name="Boudinot P."/>
            <person name="Liberles D.A."/>
            <person name="Volff J.N."/>
            <person name="Philippe H."/>
            <person name="Lenhard B."/>
            <person name="Roest Crollius H."/>
            <person name="Wincker P."/>
            <person name="Chourrout D."/>
        </authorList>
    </citation>
    <scope>NUCLEOTIDE SEQUENCE [LARGE SCALE GENOMIC DNA]</scope>
</reference>
<evidence type="ECO:0000313" key="3">
    <source>
        <dbReference type="EMBL" id="CBY33139.1"/>
    </source>
</evidence>
<feature type="compositionally biased region" description="Basic and acidic residues" evidence="1">
    <location>
        <begin position="12"/>
        <end position="21"/>
    </location>
</feature>
<dbReference type="Proteomes" id="UP000011014">
    <property type="component" value="Unassembled WGS sequence"/>
</dbReference>
<dbReference type="EMBL" id="FN653022">
    <property type="protein sequence ID" value="CBY07467.1"/>
    <property type="molecule type" value="Genomic_DNA"/>
</dbReference>
<dbReference type="Proteomes" id="UP000001307">
    <property type="component" value="Unassembled WGS sequence"/>
</dbReference>
<proteinExistence type="predicted"/>
<feature type="region of interest" description="Disordered" evidence="1">
    <location>
        <begin position="420"/>
        <end position="483"/>
    </location>
</feature>
<gene>
    <name evidence="2" type="ORF">GSOID_T00017150001</name>
    <name evidence="3" type="ORF">GSOID_T00021036001</name>
</gene>
<feature type="region of interest" description="Disordered" evidence="1">
    <location>
        <begin position="1"/>
        <end position="48"/>
    </location>
</feature>
<feature type="region of interest" description="Disordered" evidence="1">
    <location>
        <begin position="65"/>
        <end position="86"/>
    </location>
</feature>
<feature type="compositionally biased region" description="Basic and acidic residues" evidence="1">
    <location>
        <begin position="196"/>
        <end position="220"/>
    </location>
</feature>
<feature type="compositionally biased region" description="Basic and acidic residues" evidence="1">
    <location>
        <begin position="431"/>
        <end position="442"/>
    </location>
</feature>
<dbReference type="AlphaFoldDB" id="E4X274"/>
<organism evidence="2">
    <name type="scientific">Oikopleura dioica</name>
    <name type="common">Tunicate</name>
    <dbReference type="NCBI Taxonomy" id="34765"/>
    <lineage>
        <taxon>Eukaryota</taxon>
        <taxon>Metazoa</taxon>
        <taxon>Chordata</taxon>
        <taxon>Tunicata</taxon>
        <taxon>Appendicularia</taxon>
        <taxon>Copelata</taxon>
        <taxon>Oikopleuridae</taxon>
        <taxon>Oikopleura</taxon>
    </lineage>
</organism>
<dbReference type="EMBL" id="FN654398">
    <property type="protein sequence ID" value="CBY33139.1"/>
    <property type="molecule type" value="Genomic_DNA"/>
</dbReference>
<evidence type="ECO:0000313" key="2">
    <source>
        <dbReference type="EMBL" id="CBY07467.1"/>
    </source>
</evidence>
<sequence length="517" mass="58709">MGNCCSSKKQKKNVDESKIQEDLNNNESQDKLQSNASSKVPSFSCTPKSCSKKQIAAVIEPCSQLENKDEQKSKSDNEPVVDFKLDLPEQAEKTSIKSENIEDFSKVLDSDAVQSFADVLSSDCQRVVLEDIDYNKDFHKNEETVITPNFVEETLIQPVQNDEAEKESRIEGTTLEEYQQHCLPIKDGSSSEDFEDVQKSEDVVEERLSSPNDDSDHSKTSLEFLSKTADASPKIVWDVAETRGGKRKGTDLFERRRQLCDQHTMESQRSGPKDDLFATKQKVANLAGGMRTPAQSNEFLSSIAKDDEMAREKLNKRYAEMEKRGQLGQRNPGAKKISQEYVYNFQPNKSISDFDQPIARPRRWSRGSTQSLETELVDTDLLRSDEKSYQEDTCVSDRITEFNRQPDVVIDMEKSKLDISSYSSSGTTLSRAEEEKLSPETLKKRKERFSGNFVKPDPDKEDMFKRTLSQRGRESPCPRHWGEINADIDELPKMTRPDRKIGGASYKELAALPPKKF</sequence>
<dbReference type="OrthoDB" id="10395087at2759"/>
<dbReference type="InParanoid" id="E4X274"/>
<feature type="compositionally biased region" description="Basic and acidic residues" evidence="1">
    <location>
        <begin position="66"/>
        <end position="86"/>
    </location>
</feature>
<evidence type="ECO:0000313" key="4">
    <source>
        <dbReference type="Proteomes" id="UP000001307"/>
    </source>
</evidence>
<protein>
    <submittedName>
        <fullName evidence="2">Uncharacterized protein</fullName>
    </submittedName>
</protein>
<evidence type="ECO:0000256" key="1">
    <source>
        <dbReference type="SAM" id="MobiDB-lite"/>
    </source>
</evidence>
<name>E4X274_OIKDI</name>
<accession>E4X274</accession>